<dbReference type="Proteomes" id="UP000236151">
    <property type="component" value="Unassembled WGS sequence"/>
</dbReference>
<evidence type="ECO:0000313" key="2">
    <source>
        <dbReference type="Proteomes" id="UP000236151"/>
    </source>
</evidence>
<comment type="caution">
    <text evidence="1">The sequence shown here is derived from an EMBL/GenBank/DDBJ whole genome shotgun (WGS) entry which is preliminary data.</text>
</comment>
<protein>
    <submittedName>
        <fullName evidence="1">Uncharacterized protein</fullName>
    </submittedName>
</protein>
<dbReference type="AlphaFoldDB" id="A0A2K2FM38"/>
<dbReference type="SUPFAM" id="SSF52467">
    <property type="entry name" value="DHS-like NAD/FAD-binding domain"/>
    <property type="match status" value="1"/>
</dbReference>
<dbReference type="InterPro" id="IPR029035">
    <property type="entry name" value="DHS-like_NAD/FAD-binding_dom"/>
</dbReference>
<dbReference type="KEGG" id="cthd:CDO33_05285"/>
<proteinExistence type="predicted"/>
<dbReference type="RefSeq" id="WP_103081152.1">
    <property type="nucleotide sequence ID" value="NZ_CP021850.1"/>
</dbReference>
<accession>A0A2K2FM38</accession>
<dbReference type="OrthoDB" id="7054911at2"/>
<dbReference type="EMBL" id="NIOJ01000015">
    <property type="protein sequence ID" value="PNT99842.1"/>
    <property type="molecule type" value="Genomic_DNA"/>
</dbReference>
<keyword evidence="2" id="KW-1185">Reference proteome</keyword>
<sequence>MKAALILGAGFSKNSGIPIQSEIPGMLVTNGYEGEFEAAVSEVLKKFMEEVFNYDGSQNMPNLDDILTCLDISTNSGHHLGIKYSPVHLRTIRRLLVYRVFTILEKSFIPSKDVSALVHKLSKTYETSYIVLNWDTVLEKYIRMVLPDTGVDYCSGGYDWENDGLSKDRVKVIKVHGSCNWLYCDNCRALFHDQNDSFSLLEKGGFQNIDFELFDELRKVSGKEKILSGKKCRICGNIVSSHIATFSYRKSFRANSFPRIWEKAEEVLADSDRWIFIGYSLPEADYEFKHLLKIAELKLRHMRKKDLLIDVVLLNSSSTPQKYKGFFGKRINVLCNDGIKGYLSYI</sequence>
<reference evidence="1 2" key="1">
    <citation type="submission" date="2017-06" db="EMBL/GenBank/DDBJ databases">
        <title>Investigating the central metabolism of Clostridium thermosuccinogenes.</title>
        <authorList>
            <person name="Koendjbiharie J.G."/>
            <person name="van Kranenburg R."/>
        </authorList>
    </citation>
    <scope>NUCLEOTIDE SEQUENCE [LARGE SCALE GENOMIC DNA]</scope>
    <source>
        <strain evidence="1 2">DSM 5806</strain>
    </source>
</reference>
<name>A0A2K2FM38_9CLOT</name>
<organism evidence="1 2">
    <name type="scientific">Clostridium thermosuccinogenes</name>
    <dbReference type="NCBI Taxonomy" id="84032"/>
    <lineage>
        <taxon>Bacteria</taxon>
        <taxon>Bacillati</taxon>
        <taxon>Bacillota</taxon>
        <taxon>Clostridia</taxon>
        <taxon>Eubacteriales</taxon>
        <taxon>Clostridiaceae</taxon>
        <taxon>Clostridium</taxon>
    </lineage>
</organism>
<evidence type="ECO:0000313" key="1">
    <source>
        <dbReference type="EMBL" id="PNT99842.1"/>
    </source>
</evidence>
<gene>
    <name evidence="1" type="ORF">CDQ84_07720</name>
</gene>